<feature type="chain" id="PRO_5043365739" evidence="1">
    <location>
        <begin position="24"/>
        <end position="412"/>
    </location>
</feature>
<keyword evidence="3" id="KW-1185">Reference proteome</keyword>
<dbReference type="AlphaFoldDB" id="A0AAX4PKA4"/>
<evidence type="ECO:0000313" key="3">
    <source>
        <dbReference type="Proteomes" id="UP001472866"/>
    </source>
</evidence>
<dbReference type="Proteomes" id="UP001472866">
    <property type="component" value="Chromosome 14"/>
</dbReference>
<reference evidence="2 3" key="1">
    <citation type="submission" date="2024-03" db="EMBL/GenBank/DDBJ databases">
        <title>Complete genome sequence of the green alga Chloropicon roscoffensis RCC1871.</title>
        <authorList>
            <person name="Lemieux C."/>
            <person name="Pombert J.-F."/>
            <person name="Otis C."/>
            <person name="Turmel M."/>
        </authorList>
    </citation>
    <scope>NUCLEOTIDE SEQUENCE [LARGE SCALE GENOMIC DNA]</scope>
    <source>
        <strain evidence="2 3">RCC1871</strain>
    </source>
</reference>
<gene>
    <name evidence="2" type="ORF">HKI87_14g76720</name>
</gene>
<evidence type="ECO:0000313" key="2">
    <source>
        <dbReference type="EMBL" id="WZN66109.1"/>
    </source>
</evidence>
<sequence>MKPGLRLALLLLVALSCAARSMAVWSAGSPGLRLDGRPPRRRGFANSLPGGVDFSKVAMRSVKHKTCSPKDPKCKAVKPVLSVTLDPQLPLESCSPPRTDDPKASRTSSAYCVFRLLPAEALWVNLNPNEPERVMDARMSGTETGRVLLESDLWLKKTAAVYLHPDHELGDRFWREVYGWVGKGRNGRLCYSLRQWIVPGEIQVAHTVARNPNTGGREVTVHLLKATMAVRHEGAFEEALQSESGKRSAKRVEAMMDKMCRGANRTLKRHAEETYESLVLPQVERHVNSSPEYERLRLLYYWRIVSEYAKGLVERERGEIQGDGSGEGEAAHPGEGVADMQARTAVVLEGRNLSSLDPILDEGWTKETLFKSYLRSASKGEFLLKREVEEEGIVYLRTYFHGEIDWSRPFLV</sequence>
<organism evidence="2 3">
    <name type="scientific">Chloropicon roscoffensis</name>
    <dbReference type="NCBI Taxonomy" id="1461544"/>
    <lineage>
        <taxon>Eukaryota</taxon>
        <taxon>Viridiplantae</taxon>
        <taxon>Chlorophyta</taxon>
        <taxon>Chloropicophyceae</taxon>
        <taxon>Chloropicales</taxon>
        <taxon>Chloropicaceae</taxon>
        <taxon>Chloropicon</taxon>
    </lineage>
</organism>
<evidence type="ECO:0000256" key="1">
    <source>
        <dbReference type="SAM" id="SignalP"/>
    </source>
</evidence>
<name>A0AAX4PKA4_9CHLO</name>
<keyword evidence="1" id="KW-0732">Signal</keyword>
<dbReference type="PROSITE" id="PS51257">
    <property type="entry name" value="PROKAR_LIPOPROTEIN"/>
    <property type="match status" value="1"/>
</dbReference>
<protein>
    <submittedName>
        <fullName evidence="2">Uncharacterized protein</fullName>
    </submittedName>
</protein>
<dbReference type="EMBL" id="CP151514">
    <property type="protein sequence ID" value="WZN66109.1"/>
    <property type="molecule type" value="Genomic_DNA"/>
</dbReference>
<feature type="signal peptide" evidence="1">
    <location>
        <begin position="1"/>
        <end position="23"/>
    </location>
</feature>
<proteinExistence type="predicted"/>
<accession>A0AAX4PKA4</accession>